<dbReference type="Proteomes" id="UP000052967">
    <property type="component" value="Unassembled WGS sequence"/>
</dbReference>
<sequence length="61" mass="6790">EKSHLGLEEYPDQSSVGGIPEQNPHPSEHNICTINFTQDEAYAQDAHQQYLSSTEETSGIM</sequence>
<feature type="region of interest" description="Disordered" evidence="1">
    <location>
        <begin position="1"/>
        <end position="30"/>
    </location>
</feature>
<keyword evidence="3" id="KW-1185">Reference proteome</keyword>
<gene>
    <name evidence="2" type="ORF">N331_06655</name>
</gene>
<reference evidence="2 3" key="1">
    <citation type="submission" date="2014-04" db="EMBL/GenBank/DDBJ databases">
        <title>Genome evolution of avian class.</title>
        <authorList>
            <person name="Zhang G."/>
            <person name="Li C."/>
        </authorList>
    </citation>
    <scope>NUCLEOTIDE SEQUENCE [LARGE SCALE GENOMIC DNA]</scope>
    <source>
        <strain evidence="2">BGI_N331</strain>
    </source>
</reference>
<dbReference type="EMBL" id="KK708121">
    <property type="protein sequence ID" value="KFQ31679.1"/>
    <property type="molecule type" value="Genomic_DNA"/>
</dbReference>
<proteinExistence type="predicted"/>
<protein>
    <submittedName>
        <fullName evidence="2">Uncharacterized protein</fullName>
    </submittedName>
</protein>
<name>A0A091QXJ2_MERNU</name>
<evidence type="ECO:0000313" key="3">
    <source>
        <dbReference type="Proteomes" id="UP000052967"/>
    </source>
</evidence>
<organism evidence="2 3">
    <name type="scientific">Merops nubicus</name>
    <name type="common">Northern carmine bee-eater</name>
    <dbReference type="NCBI Taxonomy" id="57421"/>
    <lineage>
        <taxon>Eukaryota</taxon>
        <taxon>Metazoa</taxon>
        <taxon>Chordata</taxon>
        <taxon>Craniata</taxon>
        <taxon>Vertebrata</taxon>
        <taxon>Euteleostomi</taxon>
        <taxon>Archelosauria</taxon>
        <taxon>Archosauria</taxon>
        <taxon>Dinosauria</taxon>
        <taxon>Saurischia</taxon>
        <taxon>Theropoda</taxon>
        <taxon>Coelurosauria</taxon>
        <taxon>Aves</taxon>
        <taxon>Neognathae</taxon>
        <taxon>Neoaves</taxon>
        <taxon>Telluraves</taxon>
        <taxon>Coraciimorphae</taxon>
        <taxon>Coraciiformes</taxon>
        <taxon>Meropidae</taxon>
        <taxon>Merops</taxon>
    </lineage>
</organism>
<evidence type="ECO:0000313" key="2">
    <source>
        <dbReference type="EMBL" id="KFQ31679.1"/>
    </source>
</evidence>
<feature type="non-terminal residue" evidence="2">
    <location>
        <position position="1"/>
    </location>
</feature>
<dbReference type="AlphaFoldDB" id="A0A091QXJ2"/>
<accession>A0A091QXJ2</accession>
<evidence type="ECO:0000256" key="1">
    <source>
        <dbReference type="SAM" id="MobiDB-lite"/>
    </source>
</evidence>
<feature type="non-terminal residue" evidence="2">
    <location>
        <position position="61"/>
    </location>
</feature>